<dbReference type="InterPro" id="IPR051257">
    <property type="entry name" value="Diverse_CBS-Domain"/>
</dbReference>
<dbReference type="SUPFAM" id="SSF54631">
    <property type="entry name" value="CBS-domain pair"/>
    <property type="match status" value="1"/>
</dbReference>
<dbReference type="CDD" id="cd04584">
    <property type="entry name" value="CBS_pair_AcuB_like"/>
    <property type="match status" value="1"/>
</dbReference>
<evidence type="ECO:0000313" key="4">
    <source>
        <dbReference type="EMBL" id="WNC68921.1"/>
    </source>
</evidence>
<keyword evidence="1 2" id="KW-0129">CBS domain</keyword>
<dbReference type="InterPro" id="IPR046342">
    <property type="entry name" value="CBS_dom_sf"/>
</dbReference>
<reference evidence="5" key="1">
    <citation type="submission" date="2023-09" db="EMBL/GenBank/DDBJ databases">
        <authorList>
            <person name="Li S."/>
            <person name="Li X."/>
            <person name="Zhang C."/>
            <person name="Zhao Z."/>
        </authorList>
    </citation>
    <scope>NUCLEOTIDE SEQUENCE [LARGE SCALE GENOMIC DNA]</scope>
    <source>
        <strain evidence="5">SQ345</strain>
    </source>
</reference>
<dbReference type="RefSeq" id="WP_348388075.1">
    <property type="nucleotide sequence ID" value="NZ_CP134146.1"/>
</dbReference>
<dbReference type="Proteomes" id="UP001248581">
    <property type="component" value="Chromosome"/>
</dbReference>
<dbReference type="Pfam" id="PF00571">
    <property type="entry name" value="CBS"/>
    <property type="match status" value="2"/>
</dbReference>
<evidence type="ECO:0000256" key="2">
    <source>
        <dbReference type="PROSITE-ProRule" id="PRU00703"/>
    </source>
</evidence>
<dbReference type="PANTHER" id="PTHR43080">
    <property type="entry name" value="CBS DOMAIN-CONTAINING PROTEIN CBSX3, MITOCHONDRIAL"/>
    <property type="match status" value="1"/>
</dbReference>
<evidence type="ECO:0000256" key="1">
    <source>
        <dbReference type="ARBA" id="ARBA00023122"/>
    </source>
</evidence>
<sequence length="148" mass="16824">MTSITKIMTTEVLTLTPQHSLSDARLMMMEKRIRHIPIVNDKNELIGLISQRDVLAAEESSLYGIKKDLRLEREQNIKIADFYHNNLVTIPPQASVHQAALYLQKHKIGCLPVVEDNMLKGLVTDSDFVNVAINLLEVMSEPEEDHYS</sequence>
<name>A0ABY9TJP3_9GAMM</name>
<feature type="domain" description="CBS" evidence="3">
    <location>
        <begin position="83"/>
        <end position="138"/>
    </location>
</feature>
<proteinExistence type="predicted"/>
<dbReference type="PROSITE" id="PS51371">
    <property type="entry name" value="CBS"/>
    <property type="match status" value="2"/>
</dbReference>
<protein>
    <submittedName>
        <fullName evidence="4">CBS domain-containing protein</fullName>
    </submittedName>
</protein>
<accession>A0ABY9TJP3</accession>
<dbReference type="PANTHER" id="PTHR43080:SF2">
    <property type="entry name" value="CBS DOMAIN-CONTAINING PROTEIN"/>
    <property type="match status" value="1"/>
</dbReference>
<evidence type="ECO:0000259" key="3">
    <source>
        <dbReference type="PROSITE" id="PS51371"/>
    </source>
</evidence>
<keyword evidence="5" id="KW-1185">Reference proteome</keyword>
<dbReference type="InterPro" id="IPR000644">
    <property type="entry name" value="CBS_dom"/>
</dbReference>
<evidence type="ECO:0000313" key="5">
    <source>
        <dbReference type="Proteomes" id="UP001248581"/>
    </source>
</evidence>
<dbReference type="EMBL" id="CP134146">
    <property type="protein sequence ID" value="WNC68921.1"/>
    <property type="molecule type" value="Genomic_DNA"/>
</dbReference>
<dbReference type="Gene3D" id="3.10.580.10">
    <property type="entry name" value="CBS-domain"/>
    <property type="match status" value="1"/>
</dbReference>
<feature type="domain" description="CBS" evidence="3">
    <location>
        <begin position="8"/>
        <end position="69"/>
    </location>
</feature>
<dbReference type="SMART" id="SM00116">
    <property type="entry name" value="CBS"/>
    <property type="match status" value="2"/>
</dbReference>
<gene>
    <name evidence="4" type="ORF">RI845_01910</name>
</gene>
<organism evidence="4 5">
    <name type="scientific">Thalassotalea nanhaiensis</name>
    <dbReference type="NCBI Taxonomy" id="3065648"/>
    <lineage>
        <taxon>Bacteria</taxon>
        <taxon>Pseudomonadati</taxon>
        <taxon>Pseudomonadota</taxon>
        <taxon>Gammaproteobacteria</taxon>
        <taxon>Alteromonadales</taxon>
        <taxon>Colwelliaceae</taxon>
        <taxon>Thalassotalea</taxon>
    </lineage>
</organism>